<reference evidence="2 3" key="1">
    <citation type="submission" date="2015-05" db="EMBL/GenBank/DDBJ databases">
        <title>Distinctive expansion of gene families associated with plant cell wall degradation and secondary metabolism in the genomes of grapevine trunk pathogens.</title>
        <authorList>
            <person name="Lawrence D.P."/>
            <person name="Travadon R."/>
            <person name="Rolshausen P.E."/>
            <person name="Baumgartner K."/>
        </authorList>
    </citation>
    <scope>NUCLEOTIDE SEQUENCE [LARGE SCALE GENOMIC DNA]</scope>
    <source>
        <strain evidence="2">DA912</strain>
    </source>
</reference>
<organism evidence="2 3">
    <name type="scientific">Diaporthe ampelina</name>
    <dbReference type="NCBI Taxonomy" id="1214573"/>
    <lineage>
        <taxon>Eukaryota</taxon>
        <taxon>Fungi</taxon>
        <taxon>Dikarya</taxon>
        <taxon>Ascomycota</taxon>
        <taxon>Pezizomycotina</taxon>
        <taxon>Sordariomycetes</taxon>
        <taxon>Sordariomycetidae</taxon>
        <taxon>Diaporthales</taxon>
        <taxon>Diaporthaceae</taxon>
        <taxon>Diaporthe</taxon>
    </lineage>
</organism>
<sequence length="113" mass="12859">MGSNITNGINANSSLEDLQTDEQRRVLDTVSKVRKNDNLFTRLATEISLRREPTDSLELKIIPDEKRPKPEQEKMTSFSESIADLNDLPQIMDKAMSIMVISDGRRARGYPEH</sequence>
<evidence type="ECO:0000313" key="3">
    <source>
        <dbReference type="Proteomes" id="UP000034680"/>
    </source>
</evidence>
<dbReference type="OrthoDB" id="415706at2759"/>
<name>A0A0G2FIJ5_9PEZI</name>
<reference evidence="2 3" key="2">
    <citation type="submission" date="2015-05" db="EMBL/GenBank/DDBJ databases">
        <authorList>
            <person name="Morales-Cruz A."/>
            <person name="Amrine K.C."/>
            <person name="Cantu D."/>
        </authorList>
    </citation>
    <scope>NUCLEOTIDE SEQUENCE [LARGE SCALE GENOMIC DNA]</scope>
    <source>
        <strain evidence="2">DA912</strain>
    </source>
</reference>
<accession>A0A0G2FIJ5</accession>
<dbReference type="Proteomes" id="UP000034680">
    <property type="component" value="Unassembled WGS sequence"/>
</dbReference>
<feature type="compositionally biased region" description="Polar residues" evidence="1">
    <location>
        <begin position="1"/>
        <end position="17"/>
    </location>
</feature>
<dbReference type="AlphaFoldDB" id="A0A0G2FIJ5"/>
<keyword evidence="3" id="KW-1185">Reference proteome</keyword>
<evidence type="ECO:0000256" key="1">
    <source>
        <dbReference type="SAM" id="MobiDB-lite"/>
    </source>
</evidence>
<evidence type="ECO:0000313" key="2">
    <source>
        <dbReference type="EMBL" id="KKY33936.1"/>
    </source>
</evidence>
<comment type="caution">
    <text evidence="2">The sequence shown here is derived from an EMBL/GenBank/DDBJ whole genome shotgun (WGS) entry which is preliminary data.</text>
</comment>
<protein>
    <submittedName>
        <fullName evidence="2">Putative interferon-induced gtp-binding protein mx</fullName>
    </submittedName>
</protein>
<gene>
    <name evidence="2" type="ORF">UCDDA912_g06101</name>
</gene>
<dbReference type="EMBL" id="LCUC01000223">
    <property type="protein sequence ID" value="KKY33936.1"/>
    <property type="molecule type" value="Genomic_DNA"/>
</dbReference>
<dbReference type="STRING" id="1214573.A0A0G2FIJ5"/>
<proteinExistence type="predicted"/>
<feature type="region of interest" description="Disordered" evidence="1">
    <location>
        <begin position="1"/>
        <end position="21"/>
    </location>
</feature>